<dbReference type="GO" id="GO:0003684">
    <property type="term" value="F:damaged DNA binding"/>
    <property type="evidence" value="ECO:0007669"/>
    <property type="project" value="TreeGrafter"/>
</dbReference>
<accession>A0A3B5L7Z9</accession>
<dbReference type="GO" id="GO:0000724">
    <property type="term" value="P:double-strand break repair via homologous recombination"/>
    <property type="evidence" value="ECO:0007669"/>
    <property type="project" value="TreeGrafter"/>
</dbReference>
<evidence type="ECO:0000256" key="3">
    <source>
        <dbReference type="ARBA" id="ARBA00022454"/>
    </source>
</evidence>
<reference evidence="12" key="2">
    <citation type="submission" date="2025-09" db="UniProtKB">
        <authorList>
            <consortium name="Ensembl"/>
        </authorList>
    </citation>
    <scope>IDENTIFICATION</scope>
</reference>
<keyword evidence="3" id="KW-0158">Chromosome</keyword>
<evidence type="ECO:0000256" key="7">
    <source>
        <dbReference type="ARBA" id="ARBA00023054"/>
    </source>
</evidence>
<dbReference type="GeneTree" id="ENSGT00980000199620"/>
<evidence type="ECO:0000256" key="6">
    <source>
        <dbReference type="ARBA" id="ARBA00022840"/>
    </source>
</evidence>
<dbReference type="GO" id="GO:0005634">
    <property type="term" value="C:nucleus"/>
    <property type="evidence" value="ECO:0007669"/>
    <property type="project" value="UniProtKB-SubCell"/>
</dbReference>
<evidence type="ECO:0000256" key="2">
    <source>
        <dbReference type="ARBA" id="ARBA00004286"/>
    </source>
</evidence>
<dbReference type="GO" id="GO:0030915">
    <property type="term" value="C:Smc5-Smc6 complex"/>
    <property type="evidence" value="ECO:0007669"/>
    <property type="project" value="TreeGrafter"/>
</dbReference>
<reference evidence="12" key="1">
    <citation type="submission" date="2025-08" db="UniProtKB">
        <authorList>
            <consortium name="Ensembl"/>
        </authorList>
    </citation>
    <scope>IDENTIFICATION</scope>
</reference>
<protein>
    <submittedName>
        <fullName evidence="12">Uncharacterized protein</fullName>
    </submittedName>
</protein>
<dbReference type="PANTHER" id="PTHR19306">
    <property type="entry name" value="STRUCTURAL MAINTENANCE OF CHROMOSOMES 5,6 SMC5, SMC6"/>
    <property type="match status" value="1"/>
</dbReference>
<dbReference type="GO" id="GO:0005524">
    <property type="term" value="F:ATP binding"/>
    <property type="evidence" value="ECO:0007669"/>
    <property type="project" value="UniProtKB-KW"/>
</dbReference>
<keyword evidence="8" id="KW-0233">DNA recombination</keyword>
<keyword evidence="4" id="KW-0547">Nucleotide-binding</keyword>
<evidence type="ECO:0000256" key="10">
    <source>
        <dbReference type="ARBA" id="ARBA00023242"/>
    </source>
</evidence>
<evidence type="ECO:0000256" key="5">
    <source>
        <dbReference type="ARBA" id="ARBA00022763"/>
    </source>
</evidence>
<dbReference type="Ensembl" id="ENSXCOT00000005957.1">
    <property type="protein sequence ID" value="ENSXCOP00000005891.1"/>
    <property type="gene ID" value="ENSXCOG00000004574.1"/>
</dbReference>
<keyword evidence="9" id="KW-0234">DNA repair</keyword>
<dbReference type="PANTHER" id="PTHR19306:SF6">
    <property type="entry name" value="STRUCTURAL MAINTENANCE OF CHROMOSOMES PROTEIN 6"/>
    <property type="match status" value="1"/>
</dbReference>
<keyword evidence="13" id="KW-1185">Reference proteome</keyword>
<feature type="region of interest" description="Disordered" evidence="11">
    <location>
        <begin position="1"/>
        <end position="33"/>
    </location>
</feature>
<dbReference type="GO" id="GO:0003697">
    <property type="term" value="F:single-stranded DNA binding"/>
    <property type="evidence" value="ECO:0007669"/>
    <property type="project" value="TreeGrafter"/>
</dbReference>
<dbReference type="AlphaFoldDB" id="A0A3B5L7Z9"/>
<keyword evidence="10" id="KW-0539">Nucleus</keyword>
<dbReference type="Proteomes" id="UP000261380">
    <property type="component" value="Unplaced"/>
</dbReference>
<evidence type="ECO:0000256" key="8">
    <source>
        <dbReference type="ARBA" id="ARBA00023172"/>
    </source>
</evidence>
<keyword evidence="5" id="KW-0227">DNA damage</keyword>
<evidence type="ECO:0000256" key="9">
    <source>
        <dbReference type="ARBA" id="ARBA00023204"/>
    </source>
</evidence>
<feature type="compositionally biased region" description="Acidic residues" evidence="11">
    <location>
        <begin position="24"/>
        <end position="33"/>
    </location>
</feature>
<sequence>MSKRRNTAVSETSNKRLRSVVNGESEDDDEDQDIFQCTGDVVSDAGIVESITLRNFMCHSLLGPFAFGSNVNFVVGNNGSKSTSIMFEMSLIEIIFWR</sequence>
<name>A0A3B5L7Z9_9TELE</name>
<evidence type="ECO:0000256" key="4">
    <source>
        <dbReference type="ARBA" id="ARBA00022741"/>
    </source>
</evidence>
<evidence type="ECO:0000256" key="1">
    <source>
        <dbReference type="ARBA" id="ARBA00004123"/>
    </source>
</evidence>
<keyword evidence="7" id="KW-0175">Coiled coil</keyword>
<evidence type="ECO:0000256" key="11">
    <source>
        <dbReference type="SAM" id="MobiDB-lite"/>
    </source>
</evidence>
<proteinExistence type="predicted"/>
<comment type="subcellular location">
    <subcellularLocation>
        <location evidence="2">Chromosome</location>
    </subcellularLocation>
    <subcellularLocation>
        <location evidence="1">Nucleus</location>
    </subcellularLocation>
</comment>
<dbReference type="GO" id="GO:0035861">
    <property type="term" value="C:site of double-strand break"/>
    <property type="evidence" value="ECO:0007669"/>
    <property type="project" value="TreeGrafter"/>
</dbReference>
<keyword evidence="6" id="KW-0067">ATP-binding</keyword>
<evidence type="ECO:0000313" key="12">
    <source>
        <dbReference type="Ensembl" id="ENSXCOP00000005891.1"/>
    </source>
</evidence>
<evidence type="ECO:0000313" key="13">
    <source>
        <dbReference type="Proteomes" id="UP000261380"/>
    </source>
</evidence>
<dbReference type="STRING" id="32473.ENSXCOP00000005891"/>
<organism evidence="12 13">
    <name type="scientific">Xiphophorus couchianus</name>
    <name type="common">Monterrey platyfish</name>
    <dbReference type="NCBI Taxonomy" id="32473"/>
    <lineage>
        <taxon>Eukaryota</taxon>
        <taxon>Metazoa</taxon>
        <taxon>Chordata</taxon>
        <taxon>Craniata</taxon>
        <taxon>Vertebrata</taxon>
        <taxon>Euteleostomi</taxon>
        <taxon>Actinopterygii</taxon>
        <taxon>Neopterygii</taxon>
        <taxon>Teleostei</taxon>
        <taxon>Neoteleostei</taxon>
        <taxon>Acanthomorphata</taxon>
        <taxon>Ovalentaria</taxon>
        <taxon>Atherinomorphae</taxon>
        <taxon>Cyprinodontiformes</taxon>
        <taxon>Poeciliidae</taxon>
        <taxon>Poeciliinae</taxon>
        <taxon>Xiphophorus</taxon>
    </lineage>
</organism>